<dbReference type="SUPFAM" id="SSF55826">
    <property type="entry name" value="YbaK/ProRS associated domain"/>
    <property type="match status" value="1"/>
</dbReference>
<sequence length="171" mass="19109">MSKKHDKAGKMNKTLVEKILDQAKIAYTQFEFPTEQDGDVRQLKLSALKIDDHMIYKTLVMTGQKTGPIVGVVPVDERISYKKFAKVTGNRKVGLVPLKELVATTGYEHGANTPVGIHQKYNYPIYFSNTAKIQPEILVSSGKIGRSVQLDPRQLVKFLGAKFADITEDED</sequence>
<accession>A0ABW3EDE4</accession>
<keyword evidence="7" id="KW-1185">Reference proteome</keyword>
<comment type="caution">
    <text evidence="6">The sequence shown here is derived from an EMBL/GenBank/DDBJ whole genome shotgun (WGS) entry which is preliminary data.</text>
</comment>
<dbReference type="InterPro" id="IPR036754">
    <property type="entry name" value="YbaK/aa-tRNA-synt-asso_dom_sf"/>
</dbReference>
<evidence type="ECO:0000256" key="3">
    <source>
        <dbReference type="ARBA" id="ARBA00023239"/>
    </source>
</evidence>
<dbReference type="EMBL" id="JBHTIO010000038">
    <property type="protein sequence ID" value="MFD0897715.1"/>
    <property type="molecule type" value="Genomic_DNA"/>
</dbReference>
<dbReference type="EC" id="4.2.-.-" evidence="4"/>
<evidence type="ECO:0000256" key="4">
    <source>
        <dbReference type="PIRNR" id="PIRNR006181"/>
    </source>
</evidence>
<evidence type="ECO:0000313" key="6">
    <source>
        <dbReference type="EMBL" id="MFD0897715.1"/>
    </source>
</evidence>
<protein>
    <recommendedName>
        <fullName evidence="4">Cys-tRNA(Pro)/Cys-tRNA(Cys) deacylase</fullName>
        <ecNumber evidence="4">4.2.-.-</ecNumber>
    </recommendedName>
</protein>
<dbReference type="Pfam" id="PF04073">
    <property type="entry name" value="tRNA_edit"/>
    <property type="match status" value="1"/>
</dbReference>
<dbReference type="RefSeq" id="WP_137637920.1">
    <property type="nucleotide sequence ID" value="NZ_BJDN01000014.1"/>
</dbReference>
<dbReference type="PIRSF" id="PIRSF006181">
    <property type="entry name" value="EbsC_YbaK"/>
    <property type="match status" value="1"/>
</dbReference>
<comment type="similarity">
    <text evidence="1 4">Belongs to the prolyl-tRNA editing family. YbaK/EbsC subfamily.</text>
</comment>
<dbReference type="InterPro" id="IPR004369">
    <property type="entry name" value="Prolyl-tRNA_editing_YbaK/EbsC"/>
</dbReference>
<keyword evidence="3 4" id="KW-0456">Lyase</keyword>
<dbReference type="CDD" id="cd00002">
    <property type="entry name" value="YbaK_deacylase"/>
    <property type="match status" value="1"/>
</dbReference>
<organism evidence="6 7">
    <name type="scientific">Loigolactobacillus binensis</name>
    <dbReference type="NCBI Taxonomy" id="2559922"/>
    <lineage>
        <taxon>Bacteria</taxon>
        <taxon>Bacillati</taxon>
        <taxon>Bacillota</taxon>
        <taxon>Bacilli</taxon>
        <taxon>Lactobacillales</taxon>
        <taxon>Lactobacillaceae</taxon>
        <taxon>Loigolactobacillus</taxon>
    </lineage>
</organism>
<evidence type="ECO:0000256" key="2">
    <source>
        <dbReference type="ARBA" id="ARBA00022917"/>
    </source>
</evidence>
<dbReference type="Gene3D" id="3.90.960.10">
    <property type="entry name" value="YbaK/aminoacyl-tRNA synthetase-associated domain"/>
    <property type="match status" value="1"/>
</dbReference>
<dbReference type="PANTHER" id="PTHR30411:SF0">
    <property type="entry name" value="CYS-TRNA(PRO)_CYS-TRNA(CYS) DEACYLASE YBAK"/>
    <property type="match status" value="1"/>
</dbReference>
<reference evidence="7" key="1">
    <citation type="journal article" date="2019" name="Int. J. Syst. Evol. Microbiol.">
        <title>The Global Catalogue of Microorganisms (GCM) 10K type strain sequencing project: providing services to taxonomists for standard genome sequencing and annotation.</title>
        <authorList>
            <consortium name="The Broad Institute Genomics Platform"/>
            <consortium name="The Broad Institute Genome Sequencing Center for Infectious Disease"/>
            <person name="Wu L."/>
            <person name="Ma J."/>
        </authorList>
    </citation>
    <scope>NUCLEOTIDE SEQUENCE [LARGE SCALE GENOMIC DNA]</scope>
    <source>
        <strain evidence="7">CCM 8925</strain>
    </source>
</reference>
<dbReference type="InterPro" id="IPR007214">
    <property type="entry name" value="YbaK/aa-tRNA-synth-assoc-dom"/>
</dbReference>
<evidence type="ECO:0000313" key="7">
    <source>
        <dbReference type="Proteomes" id="UP001597104"/>
    </source>
</evidence>
<evidence type="ECO:0000256" key="1">
    <source>
        <dbReference type="ARBA" id="ARBA00009798"/>
    </source>
</evidence>
<gene>
    <name evidence="6" type="ORF">ACFQZ7_08180</name>
</gene>
<feature type="domain" description="YbaK/aminoacyl-tRNA synthetase-associated" evidence="5">
    <location>
        <begin position="46"/>
        <end position="158"/>
    </location>
</feature>
<keyword evidence="2 4" id="KW-0648">Protein biosynthesis</keyword>
<proteinExistence type="inferred from homology"/>
<evidence type="ECO:0000259" key="5">
    <source>
        <dbReference type="Pfam" id="PF04073"/>
    </source>
</evidence>
<name>A0ABW3EDE4_9LACO</name>
<dbReference type="PANTHER" id="PTHR30411">
    <property type="entry name" value="CYTOPLASMIC PROTEIN"/>
    <property type="match status" value="1"/>
</dbReference>
<dbReference type="Proteomes" id="UP001597104">
    <property type="component" value="Unassembled WGS sequence"/>
</dbReference>